<reference evidence="3 4" key="1">
    <citation type="submission" date="2024-06" db="EMBL/GenBank/DDBJ databases">
        <title>The Natural Products Discovery Center: Release of the First 8490 Sequenced Strains for Exploring Actinobacteria Biosynthetic Diversity.</title>
        <authorList>
            <person name="Kalkreuter E."/>
            <person name="Kautsar S.A."/>
            <person name="Yang D."/>
            <person name="Bader C.D."/>
            <person name="Teijaro C.N."/>
            <person name="Fluegel L."/>
            <person name="Davis C.M."/>
            <person name="Simpson J.R."/>
            <person name="Lauterbach L."/>
            <person name="Steele A.D."/>
            <person name="Gui C."/>
            <person name="Meng S."/>
            <person name="Li G."/>
            <person name="Viehrig K."/>
            <person name="Ye F."/>
            <person name="Su P."/>
            <person name="Kiefer A.F."/>
            <person name="Nichols A."/>
            <person name="Cepeda A.J."/>
            <person name="Yan W."/>
            <person name="Fan B."/>
            <person name="Jiang Y."/>
            <person name="Adhikari A."/>
            <person name="Zheng C.-J."/>
            <person name="Schuster L."/>
            <person name="Cowan T.M."/>
            <person name="Smanski M.J."/>
            <person name="Chevrette M.G."/>
            <person name="De Carvalho L.P.S."/>
            <person name="Shen B."/>
        </authorList>
    </citation>
    <scope>NUCLEOTIDE SEQUENCE [LARGE SCALE GENOMIC DNA]</scope>
    <source>
        <strain evidence="3 4">NPDC001166</strain>
    </source>
</reference>
<dbReference type="PANTHER" id="PTHR10488:SF1">
    <property type="entry name" value="GLYCINE AMIDINOTRANSFERASE, MITOCHONDRIAL"/>
    <property type="match status" value="1"/>
</dbReference>
<proteinExistence type="inferred from homology"/>
<dbReference type="RefSeq" id="WP_352066104.1">
    <property type="nucleotide sequence ID" value="NZ_JBEPAZ010000092.1"/>
</dbReference>
<dbReference type="PANTHER" id="PTHR10488">
    <property type="entry name" value="GLYCINE AMIDINOTRANSFERASE, MITOCHONDRIAL"/>
    <property type="match status" value="1"/>
</dbReference>
<comment type="similarity">
    <text evidence="1">Belongs to the amidinotransferase family.</text>
</comment>
<evidence type="ECO:0000256" key="2">
    <source>
        <dbReference type="ARBA" id="ARBA00022679"/>
    </source>
</evidence>
<evidence type="ECO:0000256" key="1">
    <source>
        <dbReference type="ARBA" id="ARBA00006943"/>
    </source>
</evidence>
<dbReference type="InterPro" id="IPR033195">
    <property type="entry name" value="AmidinoTrfase"/>
</dbReference>
<evidence type="ECO:0000313" key="4">
    <source>
        <dbReference type="Proteomes" id="UP001470023"/>
    </source>
</evidence>
<gene>
    <name evidence="3" type="ORF">ABT272_42230</name>
</gene>
<organism evidence="3 4">
    <name type="scientific">Streptomyces sp. 900105245</name>
    <dbReference type="NCBI Taxonomy" id="3154379"/>
    <lineage>
        <taxon>Bacteria</taxon>
        <taxon>Bacillati</taxon>
        <taxon>Actinomycetota</taxon>
        <taxon>Actinomycetes</taxon>
        <taxon>Kitasatosporales</taxon>
        <taxon>Streptomycetaceae</taxon>
        <taxon>Streptomyces</taxon>
    </lineage>
</organism>
<name>A0ABV1UL38_9ACTN</name>
<dbReference type="SUPFAM" id="SSF55909">
    <property type="entry name" value="Pentein"/>
    <property type="match status" value="1"/>
</dbReference>
<protein>
    <submittedName>
        <fullName evidence="3">Amidinotransferase</fullName>
    </submittedName>
</protein>
<evidence type="ECO:0000313" key="3">
    <source>
        <dbReference type="EMBL" id="MER6434242.1"/>
    </source>
</evidence>
<comment type="caution">
    <text evidence="3">The sequence shown here is derived from an EMBL/GenBank/DDBJ whole genome shotgun (WGS) entry which is preliminary data.</text>
</comment>
<sequence>MSTKSAINAAVNSHTEWDPLEEVVVGTLANGVFPTWQESMTETMPTGSREIFQKSGGNPFPQEHLKRAEEELDRFAETLRSEGVKVVRPDPLDHQTPFSTPAWKSDGGLYAAMPRDLLMVVGDTIIESPMSWRCRYHEVDAYRSLIKAYFLQGARWCPAPKPQLTDNLWNANGESNSEWAITEFEPVFDAADFMRFGQDIVAQRSHVTNAFGIEWLRRSVGPDVTVTEIDVNDPHAMHIDATIAPLAPGKMLVHPERFKMNPLFVEWDIIEAPRPMLPTHWPMYFCSPWVSMNVLSLNPETVVVESHEKSLIETLTKNGFRCVPVDFQHVYSFGGSFHCTTLDVVRSGGSGKYLWSPPAPRKPTRRKTALAD</sequence>
<keyword evidence="4" id="KW-1185">Reference proteome</keyword>
<accession>A0ABV1UL38</accession>
<keyword evidence="2" id="KW-0808">Transferase</keyword>
<dbReference type="Proteomes" id="UP001470023">
    <property type="component" value="Unassembled WGS sequence"/>
</dbReference>
<dbReference type="EMBL" id="JBEPAZ010000092">
    <property type="protein sequence ID" value="MER6434242.1"/>
    <property type="molecule type" value="Genomic_DNA"/>
</dbReference>
<dbReference type="Gene3D" id="3.75.10.10">
    <property type="entry name" value="L-arginine/glycine Amidinotransferase, Chain A"/>
    <property type="match status" value="1"/>
</dbReference>